<keyword evidence="11" id="KW-0812">Transmembrane</keyword>
<feature type="domain" description="Glycoside hydrolase 35 catalytic" evidence="12">
    <location>
        <begin position="65"/>
        <end position="390"/>
    </location>
</feature>
<dbReference type="Pfam" id="PF21317">
    <property type="entry name" value="BetaGal_ABD_1"/>
    <property type="match status" value="1"/>
</dbReference>
<dbReference type="PROSITE" id="PS01182">
    <property type="entry name" value="GLYCOSYL_HYDROL_F35"/>
    <property type="match status" value="1"/>
</dbReference>
<dbReference type="GO" id="GO:0004565">
    <property type="term" value="F:beta-galactosidase activity"/>
    <property type="evidence" value="ECO:0007669"/>
    <property type="project" value="UniProtKB-EC"/>
</dbReference>
<feature type="active site" description="Nucleophile" evidence="8">
    <location>
        <position position="296"/>
    </location>
</feature>
<feature type="domain" description="Beta-galactosidase galactose-binding" evidence="14">
    <location>
        <begin position="607"/>
        <end position="668"/>
    </location>
</feature>
<evidence type="ECO:0000256" key="7">
    <source>
        <dbReference type="ARBA" id="ARBA00023295"/>
    </source>
</evidence>
<dbReference type="InterPro" id="IPR008979">
    <property type="entry name" value="Galactose-bd-like_sf"/>
</dbReference>
<dbReference type="OrthoDB" id="1657402at2759"/>
<name>A0A8T2RA58_CERRI</name>
<keyword evidence="7 9" id="KW-0326">Glycosidase</keyword>
<evidence type="ECO:0000256" key="6">
    <source>
        <dbReference type="ARBA" id="ARBA00023180"/>
    </source>
</evidence>
<dbReference type="Pfam" id="PF21467">
    <property type="entry name" value="BetaGal_gal-bd"/>
    <property type="match status" value="1"/>
</dbReference>
<dbReference type="Gene3D" id="2.60.120.260">
    <property type="entry name" value="Galactose-binding domain-like"/>
    <property type="match status" value="2"/>
</dbReference>
<evidence type="ECO:0000256" key="1">
    <source>
        <dbReference type="ARBA" id="ARBA00001412"/>
    </source>
</evidence>
<keyword evidence="11" id="KW-0472">Membrane</keyword>
<comment type="catalytic activity">
    <reaction evidence="1 9">
        <text>Hydrolysis of terminal non-reducing beta-D-galactose residues in beta-D-galactosides.</text>
        <dbReference type="EC" id="3.2.1.23"/>
    </reaction>
</comment>
<dbReference type="InterPro" id="IPR048912">
    <property type="entry name" value="BetaGal1-like_ABD1"/>
</dbReference>
<feature type="domain" description="Beta-galactosidase 1-like first all-beta" evidence="13">
    <location>
        <begin position="438"/>
        <end position="558"/>
    </location>
</feature>
<evidence type="ECO:0000259" key="14">
    <source>
        <dbReference type="Pfam" id="PF21467"/>
    </source>
</evidence>
<gene>
    <name evidence="15" type="ORF">KP509_29G065200</name>
</gene>
<keyword evidence="4" id="KW-0732">Signal</keyword>
<dbReference type="FunFam" id="2.60.120.260:FF:000021">
    <property type="entry name" value="Beta-galactosidase"/>
    <property type="match status" value="1"/>
</dbReference>
<dbReference type="SUPFAM" id="SSF49785">
    <property type="entry name" value="Galactose-binding domain-like"/>
    <property type="match status" value="1"/>
</dbReference>
<dbReference type="InterPro" id="IPR031330">
    <property type="entry name" value="Gly_Hdrlase_35_cat"/>
</dbReference>
<dbReference type="Gene3D" id="3.20.20.80">
    <property type="entry name" value="Glycosidases"/>
    <property type="match status" value="1"/>
</dbReference>
<evidence type="ECO:0000256" key="10">
    <source>
        <dbReference type="RuleBase" id="RU003679"/>
    </source>
</evidence>
<dbReference type="GO" id="GO:0005975">
    <property type="term" value="P:carbohydrate metabolic process"/>
    <property type="evidence" value="ECO:0007669"/>
    <property type="project" value="InterPro"/>
</dbReference>
<evidence type="ECO:0000256" key="11">
    <source>
        <dbReference type="SAM" id="Phobius"/>
    </source>
</evidence>
<keyword evidence="11" id="KW-1133">Transmembrane helix</keyword>
<comment type="caution">
    <text evidence="15">The sequence shown here is derived from an EMBL/GenBank/DDBJ whole genome shotgun (WGS) entry which is preliminary data.</text>
</comment>
<dbReference type="SUPFAM" id="SSF51445">
    <property type="entry name" value="(Trans)glycosidases"/>
    <property type="match status" value="1"/>
</dbReference>
<evidence type="ECO:0000256" key="4">
    <source>
        <dbReference type="ARBA" id="ARBA00022729"/>
    </source>
</evidence>
<proteinExistence type="inferred from homology"/>
<feature type="transmembrane region" description="Helical" evidence="11">
    <location>
        <begin position="20"/>
        <end position="38"/>
    </location>
</feature>
<evidence type="ECO:0000256" key="2">
    <source>
        <dbReference type="ARBA" id="ARBA00009809"/>
    </source>
</evidence>
<dbReference type="InterPro" id="IPR001944">
    <property type="entry name" value="Glycoside_Hdrlase_35"/>
</dbReference>
<dbReference type="EMBL" id="CM035434">
    <property type="protein sequence ID" value="KAH7292373.1"/>
    <property type="molecule type" value="Genomic_DNA"/>
</dbReference>
<comment type="similarity">
    <text evidence="2 10">Belongs to the glycosyl hydrolase 35 family.</text>
</comment>
<evidence type="ECO:0000313" key="16">
    <source>
        <dbReference type="Proteomes" id="UP000825935"/>
    </source>
</evidence>
<dbReference type="PANTHER" id="PTHR23421">
    <property type="entry name" value="BETA-GALACTOSIDASE RELATED"/>
    <property type="match status" value="1"/>
</dbReference>
<dbReference type="InterPro" id="IPR019801">
    <property type="entry name" value="Glyco_hydro_35_CS"/>
</dbReference>
<dbReference type="Pfam" id="PF01301">
    <property type="entry name" value="Glyco_hydro_35"/>
    <property type="match status" value="1"/>
</dbReference>
<evidence type="ECO:0000259" key="12">
    <source>
        <dbReference type="Pfam" id="PF01301"/>
    </source>
</evidence>
<evidence type="ECO:0000256" key="3">
    <source>
        <dbReference type="ARBA" id="ARBA00012756"/>
    </source>
</evidence>
<dbReference type="InterPro" id="IPR017853">
    <property type="entry name" value="GH"/>
</dbReference>
<dbReference type="InterPro" id="IPR026283">
    <property type="entry name" value="B-gal_1-like"/>
</dbReference>
<keyword evidence="6" id="KW-0325">Glycoprotein</keyword>
<sequence length="694" mass="78526">MSIRRSLDISMARRRHLEDFCCHGRILVVYVLLALSLFPSSRQEDQQQQGNKKKERSFLISDDMFWKDGEPFRILGGDVHYFRIHPKYWEDRLLRAKALALNTIQTYVPWNLHEPRKGKYHFDGIADLESFLKLAQKLGFLVMVRAGPYICAEWDFGGFPAWLLMHQPALRLRSSDPLYLALVDDWWKILLPKINSLLYENGGPVIMVQVENEFGSFGEDKEYLEHLVNQARLHLGNNIIIYTTDGASEINLENGSLKRPDVYTAVDFSIDEDAAKAFALQKKFNAKGKSPSLISEFYTGWLTHWRESIATTSSDKTAAALEKILTLNASAVLYMAHGGTNFGFFSGANSGDNSSDYKPDITSYDYDAPISEAGDVGHSKFTALQRVLARYNTFSFSSPPPLPLRVAYGNLHLGKLTTFFDALQYIAVPPGGVAMQEPCTMESLNQITGFLLYETLLPAHSKPGSLLSIPKVHDRGQVFIWTRDALNNSRPYHIGTMERWSTRSLYLPDSAPSGSKLQILVENMGRLNYGPFLYDPKGILSSVFLDGVPLKEWKAFSIPMDDLSPLHSFSWMYTYKISTRVTNETRNCLESMDIQICDSDIDSMNMGFYYAVLQIDESQEPGDSFLSMKGWSKGLVFINNFNLGRYWMAAGPQCTLYIPGPLLQQGENILLIFELESPHPNQTVEFMDAPDFTC</sequence>
<keyword evidence="16" id="KW-1185">Reference proteome</keyword>
<dbReference type="FunFam" id="3.20.20.80:FF:000115">
    <property type="entry name" value="Beta-galactosidase"/>
    <property type="match status" value="1"/>
</dbReference>
<dbReference type="OMA" id="FWNIHEQ"/>
<protein>
    <recommendedName>
        <fullName evidence="3 9">Beta-galactosidase</fullName>
        <ecNumber evidence="3 9">3.2.1.23</ecNumber>
    </recommendedName>
</protein>
<dbReference type="PRINTS" id="PR00742">
    <property type="entry name" value="GLHYDRLASE35"/>
</dbReference>
<dbReference type="AlphaFoldDB" id="A0A8T2RA58"/>
<dbReference type="EC" id="3.2.1.23" evidence="3 9"/>
<reference evidence="15" key="1">
    <citation type="submission" date="2021-08" db="EMBL/GenBank/DDBJ databases">
        <title>WGS assembly of Ceratopteris richardii.</title>
        <authorList>
            <person name="Marchant D.B."/>
            <person name="Chen G."/>
            <person name="Jenkins J."/>
            <person name="Shu S."/>
            <person name="Leebens-Mack J."/>
            <person name="Grimwood J."/>
            <person name="Schmutz J."/>
            <person name="Soltis P."/>
            <person name="Soltis D."/>
            <person name="Chen Z.-H."/>
        </authorList>
    </citation>
    <scope>NUCLEOTIDE SEQUENCE</scope>
    <source>
        <strain evidence="15">Whitten #5841</strain>
        <tissue evidence="15">Leaf</tissue>
    </source>
</reference>
<evidence type="ECO:0000256" key="5">
    <source>
        <dbReference type="ARBA" id="ARBA00022801"/>
    </source>
</evidence>
<keyword evidence="5 9" id="KW-0378">Hydrolase</keyword>
<evidence type="ECO:0000313" key="15">
    <source>
        <dbReference type="EMBL" id="KAH7292373.1"/>
    </source>
</evidence>
<evidence type="ECO:0000256" key="8">
    <source>
        <dbReference type="PIRSR" id="PIRSR006336-1"/>
    </source>
</evidence>
<feature type="active site" description="Proton donor" evidence="8">
    <location>
        <position position="213"/>
    </location>
</feature>
<dbReference type="InterPro" id="IPR048913">
    <property type="entry name" value="BetaGal_gal-bd"/>
</dbReference>
<evidence type="ECO:0000256" key="9">
    <source>
        <dbReference type="RuleBase" id="RU000675"/>
    </source>
</evidence>
<evidence type="ECO:0000259" key="13">
    <source>
        <dbReference type="Pfam" id="PF21317"/>
    </source>
</evidence>
<accession>A0A8T2RA58</accession>
<organism evidence="15 16">
    <name type="scientific">Ceratopteris richardii</name>
    <name type="common">Triangle waterfern</name>
    <dbReference type="NCBI Taxonomy" id="49495"/>
    <lineage>
        <taxon>Eukaryota</taxon>
        <taxon>Viridiplantae</taxon>
        <taxon>Streptophyta</taxon>
        <taxon>Embryophyta</taxon>
        <taxon>Tracheophyta</taxon>
        <taxon>Polypodiopsida</taxon>
        <taxon>Polypodiidae</taxon>
        <taxon>Polypodiales</taxon>
        <taxon>Pteridineae</taxon>
        <taxon>Pteridaceae</taxon>
        <taxon>Parkerioideae</taxon>
        <taxon>Ceratopteris</taxon>
    </lineage>
</organism>
<dbReference type="PIRSF" id="PIRSF006336">
    <property type="entry name" value="B-gal"/>
    <property type="match status" value="1"/>
</dbReference>
<dbReference type="Proteomes" id="UP000825935">
    <property type="component" value="Chromosome 29"/>
</dbReference>